<organism evidence="1 2">
    <name type="scientific">Elysia marginata</name>
    <dbReference type="NCBI Taxonomy" id="1093978"/>
    <lineage>
        <taxon>Eukaryota</taxon>
        <taxon>Metazoa</taxon>
        <taxon>Spiralia</taxon>
        <taxon>Lophotrochozoa</taxon>
        <taxon>Mollusca</taxon>
        <taxon>Gastropoda</taxon>
        <taxon>Heterobranchia</taxon>
        <taxon>Euthyneura</taxon>
        <taxon>Panpulmonata</taxon>
        <taxon>Sacoglossa</taxon>
        <taxon>Placobranchoidea</taxon>
        <taxon>Plakobranchidae</taxon>
        <taxon>Elysia</taxon>
    </lineage>
</organism>
<gene>
    <name evidence="1" type="ORF">ElyMa_004869600</name>
</gene>
<sequence length="157" mass="18074">MELVYRDRLKFKVSSTETVWGFPYGVRIMRDELQEMVIVQTASSSRFLEVSARFSPTRLSDWDSTAINMNLYRLHQHVDTKHNENSSYRYSMSYNAQHPTQKSSLLQLLGPGALRPFCYCLAHPRHSMILPVRHRLAPVITISLAGLLLLKSTSQPH</sequence>
<protein>
    <submittedName>
        <fullName evidence="1">Uncharacterized protein</fullName>
    </submittedName>
</protein>
<proteinExistence type="predicted"/>
<dbReference type="AlphaFoldDB" id="A0AAV4IRB3"/>
<comment type="caution">
    <text evidence="1">The sequence shown here is derived from an EMBL/GenBank/DDBJ whole genome shotgun (WGS) entry which is preliminary data.</text>
</comment>
<dbReference type="Proteomes" id="UP000762676">
    <property type="component" value="Unassembled WGS sequence"/>
</dbReference>
<name>A0AAV4IRB3_9GAST</name>
<keyword evidence="2" id="KW-1185">Reference proteome</keyword>
<reference evidence="1 2" key="1">
    <citation type="journal article" date="2021" name="Elife">
        <title>Chloroplast acquisition without the gene transfer in kleptoplastic sea slugs, Plakobranchus ocellatus.</title>
        <authorList>
            <person name="Maeda T."/>
            <person name="Takahashi S."/>
            <person name="Yoshida T."/>
            <person name="Shimamura S."/>
            <person name="Takaki Y."/>
            <person name="Nagai Y."/>
            <person name="Toyoda A."/>
            <person name="Suzuki Y."/>
            <person name="Arimoto A."/>
            <person name="Ishii H."/>
            <person name="Satoh N."/>
            <person name="Nishiyama T."/>
            <person name="Hasebe M."/>
            <person name="Maruyama T."/>
            <person name="Minagawa J."/>
            <person name="Obokata J."/>
            <person name="Shigenobu S."/>
        </authorList>
    </citation>
    <scope>NUCLEOTIDE SEQUENCE [LARGE SCALE GENOMIC DNA]</scope>
</reference>
<evidence type="ECO:0000313" key="2">
    <source>
        <dbReference type="Proteomes" id="UP000762676"/>
    </source>
</evidence>
<accession>A0AAV4IRB3</accession>
<evidence type="ECO:0000313" key="1">
    <source>
        <dbReference type="EMBL" id="GFS12872.1"/>
    </source>
</evidence>
<dbReference type="EMBL" id="BMAT01009742">
    <property type="protein sequence ID" value="GFS12872.1"/>
    <property type="molecule type" value="Genomic_DNA"/>
</dbReference>